<dbReference type="InterPro" id="IPR007627">
    <property type="entry name" value="RNA_pol_sigma70_r2"/>
</dbReference>
<evidence type="ECO:0000259" key="5">
    <source>
        <dbReference type="Pfam" id="PF04542"/>
    </source>
</evidence>
<feature type="domain" description="RNA polymerase sigma factor 70 region 4 type 2" evidence="6">
    <location>
        <begin position="110"/>
        <end position="160"/>
    </location>
</feature>
<organism evidence="7 8">
    <name type="scientific">Treponema bryantii</name>
    <dbReference type="NCBI Taxonomy" id="163"/>
    <lineage>
        <taxon>Bacteria</taxon>
        <taxon>Pseudomonadati</taxon>
        <taxon>Spirochaetota</taxon>
        <taxon>Spirochaetia</taxon>
        <taxon>Spirochaetales</taxon>
        <taxon>Treponemataceae</taxon>
        <taxon>Treponema</taxon>
    </lineage>
</organism>
<evidence type="ECO:0000256" key="3">
    <source>
        <dbReference type="ARBA" id="ARBA00023082"/>
    </source>
</evidence>
<evidence type="ECO:0000256" key="2">
    <source>
        <dbReference type="ARBA" id="ARBA00023015"/>
    </source>
</evidence>
<accession>A0A1H9EA16</accession>
<evidence type="ECO:0000256" key="1">
    <source>
        <dbReference type="ARBA" id="ARBA00010641"/>
    </source>
</evidence>
<dbReference type="AlphaFoldDB" id="A0A1H9EA16"/>
<dbReference type="InterPro" id="IPR014284">
    <property type="entry name" value="RNA_pol_sigma-70_dom"/>
</dbReference>
<dbReference type="Gene3D" id="1.10.1740.10">
    <property type="match status" value="1"/>
</dbReference>
<protein>
    <submittedName>
        <fullName evidence="7">RNA polymerase sigma-70 factor, ECF subfamily</fullName>
    </submittedName>
</protein>
<dbReference type="OrthoDB" id="9782108at2"/>
<reference evidence="7 8" key="1">
    <citation type="submission" date="2016-10" db="EMBL/GenBank/DDBJ databases">
        <authorList>
            <person name="de Groot N.N."/>
        </authorList>
    </citation>
    <scope>NUCLEOTIDE SEQUENCE [LARGE SCALE GENOMIC DNA]</scope>
    <source>
        <strain evidence="7 8">B25</strain>
    </source>
</reference>
<dbReference type="Pfam" id="PF08281">
    <property type="entry name" value="Sigma70_r4_2"/>
    <property type="match status" value="1"/>
</dbReference>
<gene>
    <name evidence="7" type="ORF">SAMN04487977_10387</name>
</gene>
<dbReference type="RefSeq" id="WP_074642140.1">
    <property type="nucleotide sequence ID" value="NZ_FOFU01000003.1"/>
</dbReference>
<dbReference type="InterPro" id="IPR036388">
    <property type="entry name" value="WH-like_DNA-bd_sf"/>
</dbReference>
<evidence type="ECO:0000256" key="4">
    <source>
        <dbReference type="ARBA" id="ARBA00023163"/>
    </source>
</evidence>
<dbReference type="CDD" id="cd06171">
    <property type="entry name" value="Sigma70_r4"/>
    <property type="match status" value="1"/>
</dbReference>
<dbReference type="SUPFAM" id="SSF88659">
    <property type="entry name" value="Sigma3 and sigma4 domains of RNA polymerase sigma factors"/>
    <property type="match status" value="1"/>
</dbReference>
<dbReference type="InterPro" id="IPR013249">
    <property type="entry name" value="RNA_pol_sigma70_r4_t2"/>
</dbReference>
<feature type="domain" description="RNA polymerase sigma-70 region 2" evidence="5">
    <location>
        <begin position="12"/>
        <end position="73"/>
    </location>
</feature>
<dbReference type="GO" id="GO:0003677">
    <property type="term" value="F:DNA binding"/>
    <property type="evidence" value="ECO:0007669"/>
    <property type="project" value="InterPro"/>
</dbReference>
<dbReference type="SUPFAM" id="SSF88946">
    <property type="entry name" value="Sigma2 domain of RNA polymerase sigma factors"/>
    <property type="match status" value="1"/>
</dbReference>
<evidence type="ECO:0000313" key="7">
    <source>
        <dbReference type="EMBL" id="SEQ22624.1"/>
    </source>
</evidence>
<proteinExistence type="inferred from homology"/>
<evidence type="ECO:0000259" key="6">
    <source>
        <dbReference type="Pfam" id="PF08281"/>
    </source>
</evidence>
<dbReference type="PANTHER" id="PTHR43133:SF51">
    <property type="entry name" value="RNA POLYMERASE SIGMA FACTOR"/>
    <property type="match status" value="1"/>
</dbReference>
<dbReference type="GO" id="GO:0016987">
    <property type="term" value="F:sigma factor activity"/>
    <property type="evidence" value="ECO:0007669"/>
    <property type="project" value="UniProtKB-KW"/>
</dbReference>
<keyword evidence="4" id="KW-0804">Transcription</keyword>
<comment type="similarity">
    <text evidence="1">Belongs to the sigma-70 factor family. ECF subfamily.</text>
</comment>
<keyword evidence="8" id="KW-1185">Reference proteome</keyword>
<dbReference type="EMBL" id="FOFU01000003">
    <property type="protein sequence ID" value="SEQ22624.1"/>
    <property type="molecule type" value="Genomic_DNA"/>
</dbReference>
<dbReference type="InterPro" id="IPR013324">
    <property type="entry name" value="RNA_pol_sigma_r3/r4-like"/>
</dbReference>
<dbReference type="GO" id="GO:0006352">
    <property type="term" value="P:DNA-templated transcription initiation"/>
    <property type="evidence" value="ECO:0007669"/>
    <property type="project" value="InterPro"/>
</dbReference>
<keyword evidence="2" id="KW-0805">Transcription regulation</keyword>
<dbReference type="InterPro" id="IPR039425">
    <property type="entry name" value="RNA_pol_sigma-70-like"/>
</dbReference>
<evidence type="ECO:0000313" key="8">
    <source>
        <dbReference type="Proteomes" id="UP000182360"/>
    </source>
</evidence>
<dbReference type="PANTHER" id="PTHR43133">
    <property type="entry name" value="RNA POLYMERASE ECF-TYPE SIGMA FACTO"/>
    <property type="match status" value="1"/>
</dbReference>
<dbReference type="Pfam" id="PF04542">
    <property type="entry name" value="Sigma70_r2"/>
    <property type="match status" value="1"/>
</dbReference>
<dbReference type="NCBIfam" id="TIGR02937">
    <property type="entry name" value="sigma70-ECF"/>
    <property type="match status" value="1"/>
</dbReference>
<dbReference type="Gene3D" id="1.10.10.10">
    <property type="entry name" value="Winged helix-like DNA-binding domain superfamily/Winged helix DNA-binding domain"/>
    <property type="match status" value="1"/>
</dbReference>
<name>A0A1H9EA16_9SPIR</name>
<sequence>MNSNNEMHLFDHGEYLLKLALGKTNNFEQAEDLVSETLISAIVALKKGTKIENLKTYLSGILNHKFNDFLRSKYSKPVISYGVIPDFEIAGKEEGQETALEKIIRKEDEENVRHIIAQLSKNFREVLVRHFIHGQDLQSIADELDVNANTVKSRLNTARMNVKTKLENEMEKYEKQSYEPELLHVWVYGETEAGCPISYINNSSHLIHQNILIMAYKKPLTITELSQGLGISAAYIEPIVEELISYDLMARKGDKVYTSFIIITQEEKDNAYDHDKALAEKNAQKMWCELETYLDRIRQLDCYKKMNERQKASFIQFSAIFIIHEAVREISAQITSELDTMKVLHDAKWRGYAYGFQTSIDYKTDWDYVTGHTLCKLNGPHTVIIDQYKNFEDIRLYGYDVAAGWTYSQCWPLNELQFLQMCYALYAKEESDIPLIEPRFFDTKVIENYEKYNFIGKEIDSDNSGEGHYTQVLNIPVLSYKDREVLFKTIFHESILDFCKKFHSELEELFVKPVEVPNHLKKLIPDYMKYQQCADAFVMALLYQGAWNRWYKNEFASNNEPVPAMIICLGKELK</sequence>
<keyword evidence="3" id="KW-0731">Sigma factor</keyword>
<dbReference type="InterPro" id="IPR013325">
    <property type="entry name" value="RNA_pol_sigma_r2"/>
</dbReference>
<dbReference type="Proteomes" id="UP000182360">
    <property type="component" value="Unassembled WGS sequence"/>
</dbReference>